<dbReference type="Proteomes" id="UP000704068">
    <property type="component" value="Unassembled WGS sequence"/>
</dbReference>
<name>A0A929RX65_9BACT</name>
<reference evidence="1" key="1">
    <citation type="submission" date="2020-04" db="EMBL/GenBank/DDBJ databases">
        <title>Deep metagenomics examines the oral microbiome during advanced dental caries in children, revealing novel taxa and co-occurrences with host molecules.</title>
        <authorList>
            <person name="Baker J.L."/>
            <person name="Morton J.T."/>
            <person name="Dinis M."/>
            <person name="Alvarez R."/>
            <person name="Tran N.C."/>
            <person name="Knight R."/>
            <person name="Edlund A."/>
        </authorList>
    </citation>
    <scope>NUCLEOTIDE SEQUENCE</scope>
    <source>
        <strain evidence="1">JCVI_34_bin.1</strain>
    </source>
</reference>
<dbReference type="Gene3D" id="2.40.160.130">
    <property type="entry name" value="Capsule assembly protein Wzi"/>
    <property type="match status" value="1"/>
</dbReference>
<sequence length="498" mass="56726">MLSKQSLGTLFVSFFYCVAVTAQSEQNPWVYEASTQVSFASNRNPFWLNANKHGLSSVRAQSAYIRAKITRQDEIGNWHLDYGADIAGAIDHTSGLIIQQLYGEAQYKKVRFAIGSKERPLELKNDELSSGSMTLGINSRPIPQARIELPDYWQVTPWLGLKGHVAYGWFTDGKWQKNYQPTGSRYVRKALYHSKSGYLHFGNEERFPLSGTLGLEMATQFGGTIYNLDATHPKVKLDHGLKAFWNAFFSGGNDPTDGVYANNSGNMLGSWIADISYKFPTWKVRAYYDHFFEDHSGLFMLGSGGWNADNTKQSRHFTGYKLKDGLWGVEVTLPKNRFVSDIVYEYLYTKYQSGPLYHDHTAQIPDEVGGKDGYYSHNLYLAWAHWGQVIGNPLITSPIYNKDRVLQIRNNRLFAHHIGFRGNPTDRLHYRFLLTYSENWGSYFAPFKDKKYNTSILCEISYSLPKDWQITSSFGIDRGNLLDNNVGLQIGLSKRGLF</sequence>
<dbReference type="InterPro" id="IPR038636">
    <property type="entry name" value="Wzi_sf"/>
</dbReference>
<comment type="caution">
    <text evidence="1">The sequence shown here is derived from an EMBL/GenBank/DDBJ whole genome shotgun (WGS) entry which is preliminary data.</text>
</comment>
<evidence type="ECO:0000313" key="1">
    <source>
        <dbReference type="EMBL" id="MBF0970967.1"/>
    </source>
</evidence>
<evidence type="ECO:0008006" key="3">
    <source>
        <dbReference type="Google" id="ProtNLM"/>
    </source>
</evidence>
<dbReference type="AlphaFoldDB" id="A0A929RX65"/>
<proteinExistence type="predicted"/>
<dbReference type="EMBL" id="JABZGR010000031">
    <property type="protein sequence ID" value="MBF0970967.1"/>
    <property type="molecule type" value="Genomic_DNA"/>
</dbReference>
<evidence type="ECO:0000313" key="2">
    <source>
        <dbReference type="Proteomes" id="UP000704068"/>
    </source>
</evidence>
<organism evidence="1 2">
    <name type="scientific">Alloprevotella tannerae</name>
    <dbReference type="NCBI Taxonomy" id="76122"/>
    <lineage>
        <taxon>Bacteria</taxon>
        <taxon>Pseudomonadati</taxon>
        <taxon>Bacteroidota</taxon>
        <taxon>Bacteroidia</taxon>
        <taxon>Bacteroidales</taxon>
        <taxon>Prevotellaceae</taxon>
        <taxon>Alloprevotella</taxon>
    </lineage>
</organism>
<accession>A0A929RX65</accession>
<gene>
    <name evidence="1" type="ORF">HXK21_08005</name>
</gene>
<protein>
    <recommendedName>
        <fullName evidence="3">Capsule assembly Wzi family protein</fullName>
    </recommendedName>
</protein>
<dbReference type="RefSeq" id="WP_303764574.1">
    <property type="nucleotide sequence ID" value="NZ_JABZGR010000031.1"/>
</dbReference>